<accession>A0A516G7J8</accession>
<dbReference type="InterPro" id="IPR005479">
    <property type="entry name" value="CPAse_ATP-bd"/>
</dbReference>
<dbReference type="OrthoDB" id="5420347at2"/>
<dbReference type="RefSeq" id="WP_143782166.1">
    <property type="nucleotide sequence ID" value="NZ_CP041616.1"/>
</dbReference>
<dbReference type="EMBL" id="CP041616">
    <property type="protein sequence ID" value="QDO87506.1"/>
    <property type="molecule type" value="Genomic_DNA"/>
</dbReference>
<dbReference type="GO" id="GO:0005524">
    <property type="term" value="F:ATP binding"/>
    <property type="evidence" value="ECO:0007669"/>
    <property type="project" value="UniProtKB-UniRule"/>
</dbReference>
<reference evidence="3 4" key="1">
    <citation type="submission" date="2019-07" db="EMBL/GenBank/DDBJ databases">
        <title>complete genome sequencing of Ornithinimicrobium sp. H23M54.</title>
        <authorList>
            <person name="Bae J.-W."/>
            <person name="Lee S.-Y."/>
        </authorList>
    </citation>
    <scope>NUCLEOTIDE SEQUENCE [LARGE SCALE GENOMIC DNA]</scope>
    <source>
        <strain evidence="3 4">H23M54</strain>
    </source>
</reference>
<dbReference type="InterPro" id="IPR013815">
    <property type="entry name" value="ATP_grasp_subdomain_1"/>
</dbReference>
<name>A0A516G7J8_9MICO</name>
<dbReference type="GO" id="GO:0046872">
    <property type="term" value="F:metal ion binding"/>
    <property type="evidence" value="ECO:0007669"/>
    <property type="project" value="InterPro"/>
</dbReference>
<keyword evidence="1" id="KW-0067">ATP-binding</keyword>
<dbReference type="Gene3D" id="3.30.1490.20">
    <property type="entry name" value="ATP-grasp fold, A domain"/>
    <property type="match status" value="1"/>
</dbReference>
<organism evidence="3 4">
    <name type="scientific">Ornithinimicrobium ciconiae</name>
    <dbReference type="NCBI Taxonomy" id="2594265"/>
    <lineage>
        <taxon>Bacteria</taxon>
        <taxon>Bacillati</taxon>
        <taxon>Actinomycetota</taxon>
        <taxon>Actinomycetes</taxon>
        <taxon>Micrococcales</taxon>
        <taxon>Ornithinimicrobiaceae</taxon>
        <taxon>Ornithinimicrobium</taxon>
    </lineage>
</organism>
<protein>
    <submittedName>
        <fullName evidence="3">ATP-grasp domain-containing protein</fullName>
    </submittedName>
</protein>
<sequence length="415" mass="46136">MATVNPDPDFDVVLLGTDIGIYGLARAFHERYGIVSTVISRVIAGPIKNSRIIDTIDIGEDSGRPETLAALEREGKKRKAAGRTTLLLSNADTFSRMLSDQAEWLRQWYVVPAVEGTVLDMVADKVEFAKVCEELDIPTPRTLVQDFSGADAAGWEPAAFDLDFPVVAKPAVGAAYEGLKFEGKQKIYKVDTPQELREIFGRVRGAGFRDRFVVQELIPGDDTAMRSITVYMDSSGEATLLATAQVLLQEHQPLAIGNPAAMVTTPFPELMNQAERFLKHVGYRGFANFDVKLDPRDGVMKFFEMNPRIGRNNYYVTAAGANVAEFITTDLIEKQSHDQVVVRNEVLYSVLPQPLLRRYLSGDAKSLHKRISAKGVHHPLVYPDSLWRKGYVLAAKANFVKKYAKYYPKPTDSGF</sequence>
<dbReference type="Proteomes" id="UP000315395">
    <property type="component" value="Chromosome"/>
</dbReference>
<dbReference type="InterPro" id="IPR011761">
    <property type="entry name" value="ATP-grasp"/>
</dbReference>
<proteinExistence type="predicted"/>
<evidence type="ECO:0000313" key="3">
    <source>
        <dbReference type="EMBL" id="QDO87506.1"/>
    </source>
</evidence>
<dbReference type="PROSITE" id="PS50975">
    <property type="entry name" value="ATP_GRASP"/>
    <property type="match status" value="1"/>
</dbReference>
<keyword evidence="4" id="KW-1185">Reference proteome</keyword>
<evidence type="ECO:0000256" key="1">
    <source>
        <dbReference type="PROSITE-ProRule" id="PRU00409"/>
    </source>
</evidence>
<dbReference type="AlphaFoldDB" id="A0A516G7J8"/>
<dbReference type="KEGG" id="orz:FNH13_03445"/>
<dbReference type="Gene3D" id="3.30.470.20">
    <property type="entry name" value="ATP-grasp fold, B domain"/>
    <property type="match status" value="1"/>
</dbReference>
<evidence type="ECO:0000313" key="4">
    <source>
        <dbReference type="Proteomes" id="UP000315395"/>
    </source>
</evidence>
<keyword evidence="1" id="KW-0547">Nucleotide-binding</keyword>
<dbReference type="SUPFAM" id="SSF56059">
    <property type="entry name" value="Glutathione synthetase ATP-binding domain-like"/>
    <property type="match status" value="1"/>
</dbReference>
<gene>
    <name evidence="3" type="ORF">FNH13_03445</name>
</gene>
<feature type="domain" description="ATP-grasp" evidence="2">
    <location>
        <begin position="129"/>
        <end position="332"/>
    </location>
</feature>
<dbReference type="Pfam" id="PF02786">
    <property type="entry name" value="CPSase_L_D2"/>
    <property type="match status" value="1"/>
</dbReference>
<evidence type="ECO:0000259" key="2">
    <source>
        <dbReference type="PROSITE" id="PS50975"/>
    </source>
</evidence>